<reference evidence="2 3" key="1">
    <citation type="submission" date="2019-03" db="EMBL/GenBank/DDBJ databases">
        <title>Metabolic potential of uncultured bacteria and archaea associated with petroleum seepage in deep-sea sediments.</title>
        <authorList>
            <person name="Dong X."/>
            <person name="Hubert C."/>
        </authorList>
    </citation>
    <scope>NUCLEOTIDE SEQUENCE [LARGE SCALE GENOMIC DNA]</scope>
    <source>
        <strain evidence="2">E44_bin18</strain>
    </source>
</reference>
<dbReference type="SMART" id="SM01321">
    <property type="entry name" value="Y1_Tnp"/>
    <property type="match status" value="1"/>
</dbReference>
<accession>A0A523UTJ1</accession>
<feature type="domain" description="Transposase IS200-like" evidence="1">
    <location>
        <begin position="13"/>
        <end position="127"/>
    </location>
</feature>
<dbReference type="GO" id="GO:0006313">
    <property type="term" value="P:DNA transposition"/>
    <property type="evidence" value="ECO:0007669"/>
    <property type="project" value="InterPro"/>
</dbReference>
<dbReference type="Gene3D" id="3.30.70.1290">
    <property type="entry name" value="Transposase IS200-like"/>
    <property type="match status" value="1"/>
</dbReference>
<dbReference type="PANTHER" id="PTHR34322:SF2">
    <property type="entry name" value="TRANSPOSASE IS200-LIKE DOMAIN-CONTAINING PROTEIN"/>
    <property type="match status" value="1"/>
</dbReference>
<evidence type="ECO:0000313" key="2">
    <source>
        <dbReference type="EMBL" id="TET45826.1"/>
    </source>
</evidence>
<dbReference type="SUPFAM" id="SSF143422">
    <property type="entry name" value="Transposase IS200-like"/>
    <property type="match status" value="1"/>
</dbReference>
<dbReference type="EMBL" id="SOJN01000075">
    <property type="protein sequence ID" value="TET45826.1"/>
    <property type="molecule type" value="Genomic_DNA"/>
</dbReference>
<dbReference type="Pfam" id="PF01797">
    <property type="entry name" value="Y1_Tnp"/>
    <property type="match status" value="1"/>
</dbReference>
<dbReference type="Proteomes" id="UP000315525">
    <property type="component" value="Unassembled WGS sequence"/>
</dbReference>
<dbReference type="PANTHER" id="PTHR34322">
    <property type="entry name" value="TRANSPOSASE, Y1_TNP DOMAIN-CONTAINING"/>
    <property type="match status" value="1"/>
</dbReference>
<name>A0A523UTJ1_UNCT6</name>
<dbReference type="InterPro" id="IPR036515">
    <property type="entry name" value="Transposase_17_sf"/>
</dbReference>
<dbReference type="GO" id="GO:0004803">
    <property type="term" value="F:transposase activity"/>
    <property type="evidence" value="ECO:0007669"/>
    <property type="project" value="InterPro"/>
</dbReference>
<evidence type="ECO:0000313" key="3">
    <source>
        <dbReference type="Proteomes" id="UP000315525"/>
    </source>
</evidence>
<sequence>MYNRAMRRARLTYKGAYHHVMNRGIKGENIFGDKRAKAYFLSILDEKSEKQRIRIFGYCIMRNHYHIVLQNSSGKLSEFMKQLNGQYGIYYRKRMGGKGYVFQGRFESTLIQDDRYMEMAILYVLLNPVRKGIVRDPWNYEWSSIRQYFARTKPSFIDTELVEELFKEKRILKHLLVEWAGRDLPVKKTRAGYVLGEDSFIEKAIRKFDRRKKEEGSKRRRRHEYELESAEKVIEDFEKNIGSKIEGIDVESRKGRVLRNELLVLLKDRAGLTYSEIIQYPLFQNLKYSSLGQLYKRIKEEEKR</sequence>
<comment type="caution">
    <text evidence="2">The sequence shown here is derived from an EMBL/GenBank/DDBJ whole genome shotgun (WGS) entry which is preliminary data.</text>
</comment>
<dbReference type="AlphaFoldDB" id="A0A523UTJ1"/>
<dbReference type="InterPro" id="IPR002686">
    <property type="entry name" value="Transposase_17"/>
</dbReference>
<dbReference type="GO" id="GO:0003677">
    <property type="term" value="F:DNA binding"/>
    <property type="evidence" value="ECO:0007669"/>
    <property type="project" value="InterPro"/>
</dbReference>
<organism evidence="2 3">
    <name type="scientific">candidate division TA06 bacterium</name>
    <dbReference type="NCBI Taxonomy" id="2250710"/>
    <lineage>
        <taxon>Bacteria</taxon>
        <taxon>Bacteria division TA06</taxon>
    </lineage>
</organism>
<protein>
    <recommendedName>
        <fullName evidence="1">Transposase IS200-like domain-containing protein</fullName>
    </recommendedName>
</protein>
<proteinExistence type="predicted"/>
<evidence type="ECO:0000259" key="1">
    <source>
        <dbReference type="SMART" id="SM01321"/>
    </source>
</evidence>
<gene>
    <name evidence="2" type="ORF">E3J62_06565</name>
</gene>